<dbReference type="GO" id="GO:0005634">
    <property type="term" value="C:nucleus"/>
    <property type="evidence" value="ECO:0007669"/>
    <property type="project" value="TreeGrafter"/>
</dbReference>
<organism evidence="2 3">
    <name type="scientific">Coemansia spiralis</name>
    <dbReference type="NCBI Taxonomy" id="417178"/>
    <lineage>
        <taxon>Eukaryota</taxon>
        <taxon>Fungi</taxon>
        <taxon>Fungi incertae sedis</taxon>
        <taxon>Zoopagomycota</taxon>
        <taxon>Kickxellomycotina</taxon>
        <taxon>Kickxellomycetes</taxon>
        <taxon>Kickxellales</taxon>
        <taxon>Kickxellaceae</taxon>
        <taxon>Coemansia</taxon>
    </lineage>
</organism>
<evidence type="ECO:0000313" key="3">
    <source>
        <dbReference type="Proteomes" id="UP001151516"/>
    </source>
</evidence>
<comment type="caution">
    <text evidence="2">The sequence shown here is derived from an EMBL/GenBank/DDBJ whole genome shotgun (WGS) entry which is preliminary data.</text>
</comment>
<dbReference type="InterPro" id="IPR053858">
    <property type="entry name" value="Arb2_dom"/>
</dbReference>
<name>A0A9W8GII9_9FUNG</name>
<evidence type="ECO:0000259" key="1">
    <source>
        <dbReference type="Pfam" id="PF22749"/>
    </source>
</evidence>
<dbReference type="EMBL" id="JANBTX010000097">
    <property type="protein sequence ID" value="KAJ2686701.1"/>
    <property type="molecule type" value="Genomic_DNA"/>
</dbReference>
<dbReference type="AlphaFoldDB" id="A0A9W8GII9"/>
<gene>
    <name evidence="2" type="ORF">IWW39_003449</name>
</gene>
<dbReference type="Proteomes" id="UP001151516">
    <property type="component" value="Unassembled WGS sequence"/>
</dbReference>
<evidence type="ECO:0000313" key="2">
    <source>
        <dbReference type="EMBL" id="KAJ2686701.1"/>
    </source>
</evidence>
<sequence length="371" mass="40178">MFIRPRKPEPEPHVRRTLGELGYEFDLASGKLRNTSTGQSYEYNAFGSDKKKNAKLYQSLLAPASRDVYRVLVESDLGMEPIAVPDSRQPHCNIYVTPGGLSKKNLVVIVTGHGVNGGVWAWNVLVKEGLRAGSVVEYVRGCVQRGCGVLVLNPNENIVAPDGLPETFNTYVGHSTPIHDSETPDEHVGYVWSRIIRGSQAESVAFIAYNTAGITVVDLLRYDFTRFTGKSVGVAFIDSVHSTFKLESGALRWLGLAARQWENSAEPVDTPIENDRVGCAAVSAGNSSDCRELAPMGCMESVLDYVASCFERGPIEGILEAGDGEESEDLSDAGSEISDLDAPLGDLDAVESIQLVRPGGHVVEDGYIGWD</sequence>
<dbReference type="PANTHER" id="PTHR21357">
    <property type="entry name" value="FAM172 FAMILY PROTEIN HOMOLOG CG10038"/>
    <property type="match status" value="1"/>
</dbReference>
<feature type="domain" description="Arb2" evidence="1">
    <location>
        <begin position="16"/>
        <end position="268"/>
    </location>
</feature>
<dbReference type="InterPro" id="IPR048263">
    <property type="entry name" value="Arb2"/>
</dbReference>
<dbReference type="OrthoDB" id="421951at2759"/>
<dbReference type="GO" id="GO:0035197">
    <property type="term" value="F:siRNA binding"/>
    <property type="evidence" value="ECO:0007669"/>
    <property type="project" value="TreeGrafter"/>
</dbReference>
<reference evidence="2" key="1">
    <citation type="submission" date="2022-07" db="EMBL/GenBank/DDBJ databases">
        <title>Phylogenomic reconstructions and comparative analyses of Kickxellomycotina fungi.</title>
        <authorList>
            <person name="Reynolds N.K."/>
            <person name="Stajich J.E."/>
            <person name="Barry K."/>
            <person name="Grigoriev I.V."/>
            <person name="Crous P."/>
            <person name="Smith M.E."/>
        </authorList>
    </citation>
    <scope>NUCLEOTIDE SEQUENCE</scope>
    <source>
        <strain evidence="2">CBS 109367</strain>
    </source>
</reference>
<dbReference type="PANTHER" id="PTHR21357:SF4">
    <property type="entry name" value="FAM172 FAMILY PROTEIN HOMOLOG CG10038"/>
    <property type="match status" value="1"/>
</dbReference>
<dbReference type="GO" id="GO:0031048">
    <property type="term" value="P:regulatory ncRNA-mediated heterochromatin formation"/>
    <property type="evidence" value="ECO:0007669"/>
    <property type="project" value="TreeGrafter"/>
</dbReference>
<protein>
    <recommendedName>
        <fullName evidence="1">Arb2 domain-containing protein</fullName>
    </recommendedName>
</protein>
<accession>A0A9W8GII9</accession>
<keyword evidence="3" id="KW-1185">Reference proteome</keyword>
<proteinExistence type="predicted"/>
<dbReference type="Pfam" id="PF22749">
    <property type="entry name" value="Arb2"/>
    <property type="match status" value="1"/>
</dbReference>